<dbReference type="InterPro" id="IPR050903">
    <property type="entry name" value="Bact_Chemotaxis_MeTrfase"/>
</dbReference>
<dbReference type="PANTHER" id="PTHR24422">
    <property type="entry name" value="CHEMOTAXIS PROTEIN METHYLTRANSFERASE"/>
    <property type="match status" value="1"/>
</dbReference>
<keyword evidence="4" id="KW-0802">TPR repeat</keyword>
<accession>A0ABT2ABS8</accession>
<evidence type="ECO:0000256" key="3">
    <source>
        <dbReference type="ARBA" id="ARBA00022691"/>
    </source>
</evidence>
<evidence type="ECO:0000313" key="7">
    <source>
        <dbReference type="Proteomes" id="UP001205560"/>
    </source>
</evidence>
<evidence type="ECO:0000313" key="6">
    <source>
        <dbReference type="EMBL" id="MCS0591565.1"/>
    </source>
</evidence>
<name>A0ABT2ABS8_9BURK</name>
<dbReference type="Gene3D" id="1.25.40.10">
    <property type="entry name" value="Tetratricopeptide repeat domain"/>
    <property type="match status" value="1"/>
</dbReference>
<keyword evidence="2" id="KW-0808">Transferase</keyword>
<keyword evidence="3" id="KW-0949">S-adenosyl-L-methionine</keyword>
<protein>
    <submittedName>
        <fullName evidence="6">Methyltransferase</fullName>
    </submittedName>
</protein>
<feature type="domain" description="CheR-type methyltransferase" evidence="5">
    <location>
        <begin position="1"/>
        <end position="235"/>
    </location>
</feature>
<keyword evidence="7" id="KW-1185">Reference proteome</keyword>
<evidence type="ECO:0000259" key="5">
    <source>
        <dbReference type="PROSITE" id="PS50123"/>
    </source>
</evidence>
<dbReference type="SMART" id="SM00138">
    <property type="entry name" value="MeTrc"/>
    <property type="match status" value="1"/>
</dbReference>
<evidence type="ECO:0000256" key="4">
    <source>
        <dbReference type="PROSITE-ProRule" id="PRU00339"/>
    </source>
</evidence>
<keyword evidence="1 6" id="KW-0489">Methyltransferase</keyword>
<dbReference type="Gene3D" id="3.40.50.150">
    <property type="entry name" value="Vaccinia Virus protein VP39"/>
    <property type="match status" value="1"/>
</dbReference>
<evidence type="ECO:0000256" key="1">
    <source>
        <dbReference type="ARBA" id="ARBA00022603"/>
    </source>
</evidence>
<dbReference type="Pfam" id="PF01739">
    <property type="entry name" value="CheR"/>
    <property type="match status" value="1"/>
</dbReference>
<dbReference type="InterPro" id="IPR000780">
    <property type="entry name" value="CheR_MeTrfase"/>
</dbReference>
<dbReference type="SUPFAM" id="SSF48452">
    <property type="entry name" value="TPR-like"/>
    <property type="match status" value="1"/>
</dbReference>
<organism evidence="6 7">
    <name type="scientific">Massilia norwichensis</name>
    <dbReference type="NCBI Taxonomy" id="1442366"/>
    <lineage>
        <taxon>Bacteria</taxon>
        <taxon>Pseudomonadati</taxon>
        <taxon>Pseudomonadota</taxon>
        <taxon>Betaproteobacteria</taxon>
        <taxon>Burkholderiales</taxon>
        <taxon>Oxalobacteraceae</taxon>
        <taxon>Telluria group</taxon>
        <taxon>Massilia</taxon>
    </lineage>
</organism>
<dbReference type="InterPro" id="IPR022642">
    <property type="entry name" value="CheR_C"/>
</dbReference>
<feature type="repeat" description="TPR" evidence="4">
    <location>
        <begin position="332"/>
        <end position="365"/>
    </location>
</feature>
<dbReference type="GO" id="GO:0008168">
    <property type="term" value="F:methyltransferase activity"/>
    <property type="evidence" value="ECO:0007669"/>
    <property type="project" value="UniProtKB-KW"/>
</dbReference>
<proteinExistence type="predicted"/>
<dbReference type="PROSITE" id="PS50005">
    <property type="entry name" value="TPR"/>
    <property type="match status" value="1"/>
</dbReference>
<dbReference type="Proteomes" id="UP001205560">
    <property type="component" value="Unassembled WGS sequence"/>
</dbReference>
<sequence>MSLRQLLKDATGLVLSADTVERAVRERMLRLDLTPDARADYAPQPGTPEFAALVDLVVVPESWMFRDPAVFETAVRFVQRRLLSHPGRPVSVLSLPCAGGEEPYSMAMALAHAGIPPGLCRIEAVDLSHAAIERARLGRYTRNAFRGTDLAFREHWFRQDGDAYLIDDALRRYVGFSQGNLLEAAAPPRKGPRYDLVFCRNLLIYFDEPARMVAAAALQDLLADDGLLLSGFAEAPAFCRAGFAPQSLRDSYALQKQSVATVRRRARLAPAEPAIAPRPVAAAARTAPQPAPLAAGPVAALIAEARRQADAGRLAEAHQTCQEALALQPEQAEAWFLLGMVSECGGQPHAAERHLRRCLYLQPDHYEALCSLALLHELRGDTQDAALLRQRAARVHAAEVAP</sequence>
<comment type="caution">
    <text evidence="6">The sequence shown here is derived from an EMBL/GenBank/DDBJ whole genome shotgun (WGS) entry which is preliminary data.</text>
</comment>
<dbReference type="PANTHER" id="PTHR24422:SF19">
    <property type="entry name" value="CHEMOTAXIS PROTEIN METHYLTRANSFERASE"/>
    <property type="match status" value="1"/>
</dbReference>
<dbReference type="RefSeq" id="WP_258847331.1">
    <property type="nucleotide sequence ID" value="NZ_JANUGX010000028.1"/>
</dbReference>
<dbReference type="InterPro" id="IPR019734">
    <property type="entry name" value="TPR_rpt"/>
</dbReference>
<dbReference type="SUPFAM" id="SSF53335">
    <property type="entry name" value="S-adenosyl-L-methionine-dependent methyltransferases"/>
    <property type="match status" value="1"/>
</dbReference>
<dbReference type="EMBL" id="JANUGX010000028">
    <property type="protein sequence ID" value="MCS0591565.1"/>
    <property type="molecule type" value="Genomic_DNA"/>
</dbReference>
<reference evidence="6 7" key="1">
    <citation type="submission" date="2022-08" db="EMBL/GenBank/DDBJ databases">
        <title>Reclassification of Massilia species as members of the genera Telluria, Duganella, Pseudoduganella, Mokoshia gen. nov. and Zemynaea gen. nov. using orthogonal and non-orthogonal genome-based approaches.</title>
        <authorList>
            <person name="Bowman J.P."/>
        </authorList>
    </citation>
    <scope>NUCLEOTIDE SEQUENCE [LARGE SCALE GENOMIC DNA]</scope>
    <source>
        <strain evidence="6 7">LMG 28164</strain>
    </source>
</reference>
<dbReference type="InterPro" id="IPR011990">
    <property type="entry name" value="TPR-like_helical_dom_sf"/>
</dbReference>
<dbReference type="PROSITE" id="PS50123">
    <property type="entry name" value="CHER"/>
    <property type="match status" value="1"/>
</dbReference>
<dbReference type="GO" id="GO:0032259">
    <property type="term" value="P:methylation"/>
    <property type="evidence" value="ECO:0007669"/>
    <property type="project" value="UniProtKB-KW"/>
</dbReference>
<dbReference type="SMART" id="SM00028">
    <property type="entry name" value="TPR"/>
    <property type="match status" value="3"/>
</dbReference>
<evidence type="ECO:0000256" key="2">
    <source>
        <dbReference type="ARBA" id="ARBA00022679"/>
    </source>
</evidence>
<dbReference type="PRINTS" id="PR00996">
    <property type="entry name" value="CHERMTFRASE"/>
</dbReference>
<dbReference type="InterPro" id="IPR029063">
    <property type="entry name" value="SAM-dependent_MTases_sf"/>
</dbReference>
<gene>
    <name evidence="6" type="ORF">NX782_20450</name>
</gene>